<dbReference type="OrthoDB" id="166746at2759"/>
<feature type="region of interest" description="Disordered" evidence="7">
    <location>
        <begin position="589"/>
        <end position="645"/>
    </location>
</feature>
<keyword evidence="6" id="KW-0804">Transcription</keyword>
<dbReference type="PROSITE" id="PS01359">
    <property type="entry name" value="ZF_PHD_1"/>
    <property type="match status" value="1"/>
</dbReference>
<gene>
    <name evidence="9" type="ORF">K402DRAFT_205322</name>
</gene>
<feature type="compositionally biased region" description="Polar residues" evidence="7">
    <location>
        <begin position="632"/>
        <end position="645"/>
    </location>
</feature>
<dbReference type="InterPro" id="IPR019786">
    <property type="entry name" value="Zinc_finger_PHD-type_CS"/>
</dbReference>
<reference evidence="9" key="1">
    <citation type="journal article" date="2020" name="Stud. Mycol.">
        <title>101 Dothideomycetes genomes: a test case for predicting lifestyles and emergence of pathogens.</title>
        <authorList>
            <person name="Haridas S."/>
            <person name="Albert R."/>
            <person name="Binder M."/>
            <person name="Bloem J."/>
            <person name="Labutti K."/>
            <person name="Salamov A."/>
            <person name="Andreopoulos B."/>
            <person name="Baker S."/>
            <person name="Barry K."/>
            <person name="Bills G."/>
            <person name="Bluhm B."/>
            <person name="Cannon C."/>
            <person name="Castanera R."/>
            <person name="Culley D."/>
            <person name="Daum C."/>
            <person name="Ezra D."/>
            <person name="Gonzalez J."/>
            <person name="Henrissat B."/>
            <person name="Kuo A."/>
            <person name="Liang C."/>
            <person name="Lipzen A."/>
            <person name="Lutzoni F."/>
            <person name="Magnuson J."/>
            <person name="Mondo S."/>
            <person name="Nolan M."/>
            <person name="Ohm R."/>
            <person name="Pangilinan J."/>
            <person name="Park H.-J."/>
            <person name="Ramirez L."/>
            <person name="Alfaro M."/>
            <person name="Sun H."/>
            <person name="Tritt A."/>
            <person name="Yoshinaga Y."/>
            <person name="Zwiers L.-H."/>
            <person name="Turgeon B."/>
            <person name="Goodwin S."/>
            <person name="Spatafora J."/>
            <person name="Crous P."/>
            <person name="Grigoriev I."/>
        </authorList>
    </citation>
    <scope>NUCLEOTIDE SEQUENCE</scope>
    <source>
        <strain evidence="9">CBS 113979</strain>
    </source>
</reference>
<feature type="domain" description="Polycomb protein VEFS-Box" evidence="8">
    <location>
        <begin position="469"/>
        <end position="575"/>
    </location>
</feature>
<evidence type="ECO:0000256" key="2">
    <source>
        <dbReference type="ARBA" id="ARBA00022723"/>
    </source>
</evidence>
<dbReference type="EMBL" id="ML977141">
    <property type="protein sequence ID" value="KAF1990876.1"/>
    <property type="molecule type" value="Genomic_DNA"/>
</dbReference>
<dbReference type="CDD" id="cd21552">
    <property type="entry name" value="VEFS-box_ctSUZ12-like"/>
    <property type="match status" value="1"/>
</dbReference>
<keyword evidence="3" id="KW-0863">Zinc-finger</keyword>
<evidence type="ECO:0000256" key="1">
    <source>
        <dbReference type="ARBA" id="ARBA00007416"/>
    </source>
</evidence>
<comment type="similarity">
    <text evidence="1">Belongs to the VEFS (VRN2-EMF2-FIS2-SU(Z)12) family.</text>
</comment>
<accession>A0A6G1HCC3</accession>
<evidence type="ECO:0000256" key="3">
    <source>
        <dbReference type="ARBA" id="ARBA00022771"/>
    </source>
</evidence>
<name>A0A6G1HCC3_9PEZI</name>
<sequence length="792" mass="88906">MVSNYKSRLTGNICVARDIEKYRQGTFLRRNLTWALDHHESACLGTQGRAKSGGSTWAYPSLSAVKRILKMKKPRLKLDVLGLKAGATKANTRSPSQPRKKLKLNPIKCNVELAVIAIKGKEPERKPEPKHRVARDGKILRRRDEAGNMQFDVELEEAFFLDPKQLKTLQLRDGRIKYGLAETYEIYIKVRFMDDVDARAVLPQLKFKEAAPTSFSGAILSARWAHLPKCPEIDQRLKLACTVGGKKYPLDYYMEVDMGWVGPEESVLSTYNRAVRAANGTPQTKPESVTANRDYTMHAETSVRCSYTFKHANPPVVIEKNDCKCPICASSQDLKTWQRLQYHLSTTHSNLQFDIEQIEVERGGTLEVHLMLEMDVADFYDKKAPNSGKGRLKKGEESIWLAPARPFDINKHQTAENWKKTQKQALPTTPRAGRTASKIVVSTDPKDVPGLSTQSKKRYRVPRAPKGMTFFRNTSKMPLKEGDMVSESDDDIDEGWLALHQRQITQDEPGLSEDQKDFMKEFDDHMRVESLSGDIYAGDALVRFVRERPACLLKKGTRVQFVKKVEELRADNIINEAVLKHCIQAAEDVQEDSNPVSSANSPQMSTRATQQHEISRVSGSPTVEAASRKNGNDATTSPSPSVKSNLTAGMTQKEINVLALFAQGSPSVEWKRTTSAKDALRQPSEANEPSSLDTAWKVWQHLAKRKAEQYLAKQQTEKEANARDESKDDGLVGIDNTAHIQKCLCGKPITGVRNIISCSNDLCPNPLYHRKCIGSPDDESDWKCPDCVRLTQ</sequence>
<evidence type="ECO:0000256" key="7">
    <source>
        <dbReference type="SAM" id="MobiDB-lite"/>
    </source>
</evidence>
<dbReference type="Pfam" id="PF09733">
    <property type="entry name" value="VEFS-Box"/>
    <property type="match status" value="1"/>
</dbReference>
<feature type="compositionally biased region" description="Polar residues" evidence="7">
    <location>
        <begin position="592"/>
        <end position="621"/>
    </location>
</feature>
<evidence type="ECO:0000256" key="6">
    <source>
        <dbReference type="ARBA" id="ARBA00023163"/>
    </source>
</evidence>
<evidence type="ECO:0000256" key="5">
    <source>
        <dbReference type="ARBA" id="ARBA00023015"/>
    </source>
</evidence>
<dbReference type="GO" id="GO:0008270">
    <property type="term" value="F:zinc ion binding"/>
    <property type="evidence" value="ECO:0007669"/>
    <property type="project" value="UniProtKB-KW"/>
</dbReference>
<protein>
    <recommendedName>
        <fullName evidence="8">Polycomb protein VEFS-Box domain-containing protein</fullName>
    </recommendedName>
</protein>
<dbReference type="Proteomes" id="UP000800041">
    <property type="component" value="Unassembled WGS sequence"/>
</dbReference>
<dbReference type="AlphaFoldDB" id="A0A6G1HCC3"/>
<keyword evidence="5" id="KW-0805">Transcription regulation</keyword>
<dbReference type="InterPro" id="IPR019135">
    <property type="entry name" value="Polycomb_protein_VEFS-Box"/>
</dbReference>
<keyword evidence="4" id="KW-0862">Zinc</keyword>
<evidence type="ECO:0000259" key="8">
    <source>
        <dbReference type="Pfam" id="PF09733"/>
    </source>
</evidence>
<dbReference type="SUPFAM" id="SSF57903">
    <property type="entry name" value="FYVE/PHD zinc finger"/>
    <property type="match status" value="1"/>
</dbReference>
<dbReference type="InterPro" id="IPR013083">
    <property type="entry name" value="Znf_RING/FYVE/PHD"/>
</dbReference>
<evidence type="ECO:0000313" key="10">
    <source>
        <dbReference type="Proteomes" id="UP000800041"/>
    </source>
</evidence>
<feature type="region of interest" description="Disordered" evidence="7">
    <location>
        <begin position="416"/>
        <end position="457"/>
    </location>
</feature>
<dbReference type="InterPro" id="IPR011011">
    <property type="entry name" value="Znf_FYVE_PHD"/>
</dbReference>
<evidence type="ECO:0000256" key="4">
    <source>
        <dbReference type="ARBA" id="ARBA00022833"/>
    </source>
</evidence>
<dbReference type="CDD" id="cd15489">
    <property type="entry name" value="PHD_SF"/>
    <property type="match status" value="1"/>
</dbReference>
<feature type="region of interest" description="Disordered" evidence="7">
    <location>
        <begin position="673"/>
        <end position="692"/>
    </location>
</feature>
<keyword evidence="10" id="KW-1185">Reference proteome</keyword>
<evidence type="ECO:0000313" key="9">
    <source>
        <dbReference type="EMBL" id="KAF1990876.1"/>
    </source>
</evidence>
<dbReference type="Gene3D" id="3.30.40.10">
    <property type="entry name" value="Zinc/RING finger domain, C3HC4 (zinc finger)"/>
    <property type="match status" value="1"/>
</dbReference>
<keyword evidence="2" id="KW-0479">Metal-binding</keyword>
<organism evidence="9 10">
    <name type="scientific">Aulographum hederae CBS 113979</name>
    <dbReference type="NCBI Taxonomy" id="1176131"/>
    <lineage>
        <taxon>Eukaryota</taxon>
        <taxon>Fungi</taxon>
        <taxon>Dikarya</taxon>
        <taxon>Ascomycota</taxon>
        <taxon>Pezizomycotina</taxon>
        <taxon>Dothideomycetes</taxon>
        <taxon>Pleosporomycetidae</taxon>
        <taxon>Aulographales</taxon>
        <taxon>Aulographaceae</taxon>
    </lineage>
</organism>
<proteinExistence type="inferred from homology"/>